<name>A0ACC0BS06_CATRO</name>
<evidence type="ECO:0000313" key="2">
    <source>
        <dbReference type="Proteomes" id="UP001060085"/>
    </source>
</evidence>
<dbReference type="EMBL" id="CM044702">
    <property type="protein sequence ID" value="KAI5675393.1"/>
    <property type="molecule type" value="Genomic_DNA"/>
</dbReference>
<proteinExistence type="predicted"/>
<accession>A0ACC0BS06</accession>
<protein>
    <submittedName>
        <fullName evidence="1">Uncharacterized protein</fullName>
    </submittedName>
</protein>
<sequence>MGHNRKIMLFELARDAGPGYKGPTRVTYFNLSSPRFSHSRLFTTLGLFSSLLPLLPRLHLCLFFFLSLSRLAVTTALLHLFGFCAAASVILIASFLRSLLDCYSHILREKLERDYSNLTVLSYRRYLHAARCLSSLLSTTSVSVIAFSAGGIDPRR</sequence>
<comment type="caution">
    <text evidence="1">The sequence shown here is derived from an EMBL/GenBank/DDBJ whole genome shotgun (WGS) entry which is preliminary data.</text>
</comment>
<evidence type="ECO:0000313" key="1">
    <source>
        <dbReference type="EMBL" id="KAI5675393.1"/>
    </source>
</evidence>
<organism evidence="1 2">
    <name type="scientific">Catharanthus roseus</name>
    <name type="common">Madagascar periwinkle</name>
    <name type="synonym">Vinca rosea</name>
    <dbReference type="NCBI Taxonomy" id="4058"/>
    <lineage>
        <taxon>Eukaryota</taxon>
        <taxon>Viridiplantae</taxon>
        <taxon>Streptophyta</taxon>
        <taxon>Embryophyta</taxon>
        <taxon>Tracheophyta</taxon>
        <taxon>Spermatophyta</taxon>
        <taxon>Magnoliopsida</taxon>
        <taxon>eudicotyledons</taxon>
        <taxon>Gunneridae</taxon>
        <taxon>Pentapetalae</taxon>
        <taxon>asterids</taxon>
        <taxon>lamiids</taxon>
        <taxon>Gentianales</taxon>
        <taxon>Apocynaceae</taxon>
        <taxon>Rauvolfioideae</taxon>
        <taxon>Vinceae</taxon>
        <taxon>Catharanthinae</taxon>
        <taxon>Catharanthus</taxon>
    </lineage>
</organism>
<keyword evidence="2" id="KW-1185">Reference proteome</keyword>
<dbReference type="Proteomes" id="UP001060085">
    <property type="component" value="Linkage Group LG02"/>
</dbReference>
<reference evidence="2" key="1">
    <citation type="journal article" date="2023" name="Nat. Plants">
        <title>Single-cell RNA sequencing provides a high-resolution roadmap for understanding the multicellular compartmentation of specialized metabolism.</title>
        <authorList>
            <person name="Sun S."/>
            <person name="Shen X."/>
            <person name="Li Y."/>
            <person name="Li Y."/>
            <person name="Wang S."/>
            <person name="Li R."/>
            <person name="Zhang H."/>
            <person name="Shen G."/>
            <person name="Guo B."/>
            <person name="Wei J."/>
            <person name="Xu J."/>
            <person name="St-Pierre B."/>
            <person name="Chen S."/>
            <person name="Sun C."/>
        </authorList>
    </citation>
    <scope>NUCLEOTIDE SEQUENCE [LARGE SCALE GENOMIC DNA]</scope>
</reference>
<gene>
    <name evidence="1" type="ORF">M9H77_06343</name>
</gene>